<proteinExistence type="inferred from homology"/>
<evidence type="ECO:0000313" key="5">
    <source>
        <dbReference type="EMBL" id="NMF03277.1"/>
    </source>
</evidence>
<evidence type="ECO:0000256" key="3">
    <source>
        <dbReference type="ARBA" id="ARBA00023052"/>
    </source>
</evidence>
<dbReference type="RefSeq" id="WP_168980786.1">
    <property type="nucleotide sequence ID" value="NZ_JABAGD010000001.1"/>
</dbReference>
<evidence type="ECO:0000259" key="4">
    <source>
        <dbReference type="SMART" id="SM00861"/>
    </source>
</evidence>
<comment type="cofactor">
    <cofactor evidence="1">
        <name>thiamine diphosphate</name>
        <dbReference type="ChEBI" id="CHEBI:58937"/>
    </cofactor>
</comment>
<accession>A0A7X9SJX9</accession>
<dbReference type="SUPFAM" id="SSF52518">
    <property type="entry name" value="Thiamin diphosphate-binding fold (THDP-binding)"/>
    <property type="match status" value="1"/>
</dbReference>
<name>A0A7X9SJX9_CLOBE</name>
<dbReference type="PANTHER" id="PTHR43825">
    <property type="entry name" value="PYRUVATE DEHYDROGENASE E1 COMPONENT"/>
    <property type="match status" value="1"/>
</dbReference>
<dbReference type="Pfam" id="PF02779">
    <property type="entry name" value="Transket_pyr"/>
    <property type="match status" value="1"/>
</dbReference>
<dbReference type="PANTHER" id="PTHR43825:SF1">
    <property type="entry name" value="TRANSKETOLASE-LIKE PYRIMIDINE-BINDING DOMAIN-CONTAINING PROTEIN"/>
    <property type="match status" value="1"/>
</dbReference>
<dbReference type="Gene3D" id="3.40.50.970">
    <property type="match status" value="1"/>
</dbReference>
<evidence type="ECO:0000256" key="1">
    <source>
        <dbReference type="ARBA" id="ARBA00001964"/>
    </source>
</evidence>
<dbReference type="InterPro" id="IPR005475">
    <property type="entry name" value="Transketolase-like_Pyr-bd"/>
</dbReference>
<dbReference type="InterPro" id="IPR033248">
    <property type="entry name" value="Transketolase_C"/>
</dbReference>
<dbReference type="EMBL" id="JABAGD010000001">
    <property type="protein sequence ID" value="NMF03277.1"/>
    <property type="molecule type" value="Genomic_DNA"/>
</dbReference>
<sequence length="323" mass="35392">MNFDKKNARFLSMLGHRGAFSVSITELAQTIDNLILLTADLATLTGLERFRKIYPDKFYNIGIAEQNMIGVAGGLAKDGNVVFATTYANFITMRSYEQIRMNLGYMQFNVKLIGTGGGLSMGLSGSSHLGIEDVALMRAIPNMTIISPADGNEIAKTIFAAGKHVGPMYIRLTGGMNSPIVYNKDYEFVIGKAITLREGNDIAIVSTGTMVYESLEAAKELEKQGLSAQVINMHTIKPLDTDIIDRVLKRVKLLVTVEEHSVIGGLASAIAEYKSQIQTLVPQLSIGLPDQFVKPGEYSYLMSKYGLTSEKISRKIVERYSSI</sequence>
<protein>
    <submittedName>
        <fullName evidence="5">Transketolase</fullName>
    </submittedName>
</protein>
<dbReference type="Proteomes" id="UP000587880">
    <property type="component" value="Unassembled WGS sequence"/>
</dbReference>
<organism evidence="5 6">
    <name type="scientific">Clostridium beijerinckii</name>
    <name type="common">Clostridium MP</name>
    <dbReference type="NCBI Taxonomy" id="1520"/>
    <lineage>
        <taxon>Bacteria</taxon>
        <taxon>Bacillati</taxon>
        <taxon>Bacillota</taxon>
        <taxon>Clostridia</taxon>
        <taxon>Eubacteriales</taxon>
        <taxon>Clostridiaceae</taxon>
        <taxon>Clostridium</taxon>
    </lineage>
</organism>
<feature type="domain" description="Transketolase-like pyrimidine-binding" evidence="4">
    <location>
        <begin position="14"/>
        <end position="180"/>
    </location>
</feature>
<dbReference type="InterPro" id="IPR051157">
    <property type="entry name" value="PDH/Transketolase"/>
</dbReference>
<keyword evidence="3" id="KW-0786">Thiamine pyrophosphate</keyword>
<dbReference type="InterPro" id="IPR029061">
    <property type="entry name" value="THDP-binding"/>
</dbReference>
<dbReference type="SMART" id="SM00861">
    <property type="entry name" value="Transket_pyr"/>
    <property type="match status" value="1"/>
</dbReference>
<dbReference type="InterPro" id="IPR009014">
    <property type="entry name" value="Transketo_C/PFOR_II"/>
</dbReference>
<dbReference type="CDD" id="cd07033">
    <property type="entry name" value="TPP_PYR_DXS_TK_like"/>
    <property type="match status" value="1"/>
</dbReference>
<comment type="caution">
    <text evidence="5">The sequence shown here is derived from an EMBL/GenBank/DDBJ whole genome shotgun (WGS) entry which is preliminary data.</text>
</comment>
<reference evidence="5 6" key="1">
    <citation type="submission" date="2020-04" db="EMBL/GenBank/DDBJ databases">
        <authorList>
            <person name="Hitch T.C.A."/>
            <person name="Wylensek D."/>
            <person name="Clavel T."/>
        </authorList>
    </citation>
    <scope>NUCLEOTIDE SEQUENCE [LARGE SCALE GENOMIC DNA]</scope>
    <source>
        <strain evidence="5 6">WB01_NA02</strain>
    </source>
</reference>
<evidence type="ECO:0000256" key="2">
    <source>
        <dbReference type="ARBA" id="ARBA00007131"/>
    </source>
</evidence>
<evidence type="ECO:0000313" key="6">
    <source>
        <dbReference type="Proteomes" id="UP000587880"/>
    </source>
</evidence>
<dbReference type="SUPFAM" id="SSF52922">
    <property type="entry name" value="TK C-terminal domain-like"/>
    <property type="match status" value="1"/>
</dbReference>
<dbReference type="AlphaFoldDB" id="A0A7X9SJX9"/>
<dbReference type="FunFam" id="3.40.50.970:FF:000129">
    <property type="entry name" value="Transketolase"/>
    <property type="match status" value="1"/>
</dbReference>
<dbReference type="Pfam" id="PF02780">
    <property type="entry name" value="Transketolase_C"/>
    <property type="match status" value="1"/>
</dbReference>
<gene>
    <name evidence="5" type="ORF">HF849_00715</name>
</gene>
<comment type="similarity">
    <text evidence="2">Belongs to the transketolase family.</text>
</comment>
<dbReference type="Gene3D" id="3.40.50.920">
    <property type="match status" value="1"/>
</dbReference>